<organism evidence="5 6">
    <name type="scientific">Magallana gigas</name>
    <name type="common">Pacific oyster</name>
    <name type="synonym">Crassostrea gigas</name>
    <dbReference type="NCBI Taxonomy" id="29159"/>
    <lineage>
        <taxon>Eukaryota</taxon>
        <taxon>Metazoa</taxon>
        <taxon>Spiralia</taxon>
        <taxon>Lophotrochozoa</taxon>
        <taxon>Mollusca</taxon>
        <taxon>Bivalvia</taxon>
        <taxon>Autobranchia</taxon>
        <taxon>Pteriomorphia</taxon>
        <taxon>Ostreida</taxon>
        <taxon>Ostreoidea</taxon>
        <taxon>Ostreidae</taxon>
        <taxon>Magallana</taxon>
    </lineage>
</organism>
<keyword evidence="6" id="KW-1185">Reference proteome</keyword>
<evidence type="ECO:0000256" key="4">
    <source>
        <dbReference type="SAM" id="SignalP"/>
    </source>
</evidence>
<feature type="signal peptide" evidence="4">
    <location>
        <begin position="1"/>
        <end position="21"/>
    </location>
</feature>
<sequence>MMSFTVVKLFTIFLVLDETSPFVNLVQDQGLNGVATMSASPANPAWTASKAIDGDTRQNYTLNSCAITDISHHHASVWWKVWLLRPFNIAYLEIYFRSDAYRNATGFSLYTYDTQVFNPPSDTKHLVYYHDPLSGCPASAINITVNRATQGVVFINMRPPGFTSSCQEADSLYTTINICEVKVMGCNQNRYGVGCLSECSNKCKDQHCDAFNGSCIHGCADPNALTLDCIVCSNGTYISSGMCVRCPGRCQGGVPCNKLTGRCDQGCEDKWTGQFCEDCIDGFYNRNCSGRCGSCVNDGVCDKISGHCTNGCQANYLQPLCQDCVPGFYGDDCETECGKCKNGAGCNQTSGLCSNGCRDHWVVPYCTDCEPYKYGPNCAFDCGHCKHDKPCSMDTGDCPSGCVDGWTGKHCLTVITDSDEQEKPEKPRFTTLSVVLIVLVIVLIGLVLFFIFDSKRRGSLQHATERPSDISETENQYSPETEKESEDSQTTLALL</sequence>
<evidence type="ECO:0000313" key="5">
    <source>
        <dbReference type="EnsemblMetazoa" id="G28419.1:cds"/>
    </source>
</evidence>
<dbReference type="SUPFAM" id="SSF49785">
    <property type="entry name" value="Galactose-binding domain-like"/>
    <property type="match status" value="1"/>
</dbReference>
<proteinExistence type="predicted"/>
<keyword evidence="3" id="KW-1133">Transmembrane helix</keyword>
<dbReference type="EnsemblMetazoa" id="G28419.1">
    <property type="protein sequence ID" value="G28419.1:cds"/>
    <property type="gene ID" value="G28419"/>
</dbReference>
<dbReference type="InterPro" id="IPR042635">
    <property type="entry name" value="MEGF10/SREC1/2-like"/>
</dbReference>
<evidence type="ECO:0000256" key="3">
    <source>
        <dbReference type="SAM" id="Phobius"/>
    </source>
</evidence>
<dbReference type="Gene3D" id="2.60.120.260">
    <property type="entry name" value="Galactose-binding domain-like"/>
    <property type="match status" value="1"/>
</dbReference>
<evidence type="ECO:0000256" key="2">
    <source>
        <dbReference type="SAM" id="MobiDB-lite"/>
    </source>
</evidence>
<dbReference type="GO" id="GO:0005044">
    <property type="term" value="F:scavenger receptor activity"/>
    <property type="evidence" value="ECO:0007669"/>
    <property type="project" value="InterPro"/>
</dbReference>
<evidence type="ECO:0008006" key="7">
    <source>
        <dbReference type="Google" id="ProtNLM"/>
    </source>
</evidence>
<dbReference type="PANTHER" id="PTHR24043">
    <property type="entry name" value="SCAVENGER RECEPTOR CLASS F"/>
    <property type="match status" value="1"/>
</dbReference>
<accession>A0A8W8LPI0</accession>
<keyword evidence="3" id="KW-0472">Membrane</keyword>
<keyword evidence="3" id="KW-0812">Transmembrane</keyword>
<protein>
    <recommendedName>
        <fullName evidence="7">Multiple epidermal growth factor-like domains 10</fullName>
    </recommendedName>
</protein>
<dbReference type="OrthoDB" id="6043889at2759"/>
<feature type="transmembrane region" description="Helical" evidence="3">
    <location>
        <begin position="429"/>
        <end position="452"/>
    </location>
</feature>
<dbReference type="PANTHER" id="PTHR24043:SF8">
    <property type="entry name" value="EGF-LIKE DOMAIN-CONTAINING PROTEIN"/>
    <property type="match status" value="1"/>
</dbReference>
<feature type="chain" id="PRO_5036487655" description="Multiple epidermal growth factor-like domains 10" evidence="4">
    <location>
        <begin position="22"/>
        <end position="495"/>
    </location>
</feature>
<dbReference type="Proteomes" id="UP000005408">
    <property type="component" value="Unassembled WGS sequence"/>
</dbReference>
<reference evidence="5" key="1">
    <citation type="submission" date="2022-08" db="UniProtKB">
        <authorList>
            <consortium name="EnsemblMetazoa"/>
        </authorList>
    </citation>
    <scope>IDENTIFICATION</scope>
    <source>
        <strain evidence="5">05x7-T-G4-1.051#20</strain>
    </source>
</reference>
<dbReference type="Gene3D" id="2.170.300.10">
    <property type="entry name" value="Tie2 ligand-binding domain superfamily"/>
    <property type="match status" value="1"/>
</dbReference>
<keyword evidence="1" id="KW-0245">EGF-like domain</keyword>
<dbReference type="AlphaFoldDB" id="A0A8W8LPI0"/>
<dbReference type="InterPro" id="IPR008979">
    <property type="entry name" value="Galactose-bd-like_sf"/>
</dbReference>
<keyword evidence="4" id="KW-0732">Signal</keyword>
<evidence type="ECO:0000256" key="1">
    <source>
        <dbReference type="ARBA" id="ARBA00022536"/>
    </source>
</evidence>
<feature type="region of interest" description="Disordered" evidence="2">
    <location>
        <begin position="461"/>
        <end position="495"/>
    </location>
</feature>
<name>A0A8W8LPI0_MAGGI</name>
<dbReference type="OMA" id="DAHSHTI"/>
<evidence type="ECO:0000313" key="6">
    <source>
        <dbReference type="Proteomes" id="UP000005408"/>
    </source>
</evidence>